<evidence type="ECO:0000259" key="7">
    <source>
        <dbReference type="Pfam" id="PF01292"/>
    </source>
</evidence>
<evidence type="ECO:0000256" key="6">
    <source>
        <dbReference type="SAM" id="Phobius"/>
    </source>
</evidence>
<evidence type="ECO:0000313" key="8">
    <source>
        <dbReference type="EMBL" id="SPF77407.1"/>
    </source>
</evidence>
<organism evidence="8 9">
    <name type="scientific">Aliiroseovarius pelagivivens</name>
    <dbReference type="NCBI Taxonomy" id="1639690"/>
    <lineage>
        <taxon>Bacteria</taxon>
        <taxon>Pseudomonadati</taxon>
        <taxon>Pseudomonadota</taxon>
        <taxon>Alphaproteobacteria</taxon>
        <taxon>Rhodobacterales</taxon>
        <taxon>Paracoccaceae</taxon>
        <taxon>Aliiroseovarius</taxon>
    </lineage>
</organism>
<keyword evidence="4 6" id="KW-1133">Transmembrane helix</keyword>
<name>A0A2R8ANF8_9RHOB</name>
<dbReference type="PANTHER" id="PTHR30485">
    <property type="entry name" value="NI/FE-HYDROGENASE 1 B-TYPE CYTOCHROME SUBUNIT"/>
    <property type="match status" value="1"/>
</dbReference>
<dbReference type="PANTHER" id="PTHR30485:SF2">
    <property type="entry name" value="BLL0597 PROTEIN"/>
    <property type="match status" value="1"/>
</dbReference>
<dbReference type="AlphaFoldDB" id="A0A2R8ANF8"/>
<feature type="transmembrane region" description="Helical" evidence="6">
    <location>
        <begin position="21"/>
        <end position="40"/>
    </location>
</feature>
<dbReference type="GO" id="GO:0009055">
    <property type="term" value="F:electron transfer activity"/>
    <property type="evidence" value="ECO:0007669"/>
    <property type="project" value="InterPro"/>
</dbReference>
<dbReference type="InterPro" id="IPR016174">
    <property type="entry name" value="Di-haem_cyt_TM"/>
</dbReference>
<dbReference type="GO" id="GO:0020037">
    <property type="term" value="F:heme binding"/>
    <property type="evidence" value="ECO:0007669"/>
    <property type="project" value="TreeGrafter"/>
</dbReference>
<dbReference type="SUPFAM" id="SSF81342">
    <property type="entry name" value="Transmembrane di-heme cytochromes"/>
    <property type="match status" value="1"/>
</dbReference>
<gene>
    <name evidence="8" type="primary">hyaC</name>
    <name evidence="8" type="ORF">ALP8811_02434</name>
</gene>
<feature type="transmembrane region" description="Helical" evidence="6">
    <location>
        <begin position="105"/>
        <end position="127"/>
    </location>
</feature>
<dbReference type="GO" id="GO:0022904">
    <property type="term" value="P:respiratory electron transport chain"/>
    <property type="evidence" value="ECO:0007669"/>
    <property type="project" value="InterPro"/>
</dbReference>
<evidence type="ECO:0000256" key="2">
    <source>
        <dbReference type="ARBA" id="ARBA00022475"/>
    </source>
</evidence>
<sequence length="201" mass="22765">MDEQLPESVERVKLWDTALRLFHWALVVCVVTGWMLGRFGPNIMTLHFYAGYVVIGLLAFRILWGFVGSRPARFSHFLFGPKKTLSYVATLPKRKPSYWPGHNPVGALSVFALLGVLILQVGTGLFIDADDFINTGPLVDWVSYDTARAAAGLHYRLSLLLLALIVLHLGAILFYRFWKRENLVKPMITGWKEVRKDHPDA</sequence>
<evidence type="ECO:0000256" key="4">
    <source>
        <dbReference type="ARBA" id="ARBA00022989"/>
    </source>
</evidence>
<evidence type="ECO:0000256" key="1">
    <source>
        <dbReference type="ARBA" id="ARBA00004651"/>
    </source>
</evidence>
<proteinExistence type="predicted"/>
<keyword evidence="5 6" id="KW-0472">Membrane</keyword>
<dbReference type="Pfam" id="PF01292">
    <property type="entry name" value="Ni_hydr_CYTB"/>
    <property type="match status" value="1"/>
</dbReference>
<keyword evidence="9" id="KW-1185">Reference proteome</keyword>
<keyword evidence="2" id="KW-1003">Cell membrane</keyword>
<dbReference type="Gene3D" id="1.20.950.20">
    <property type="entry name" value="Transmembrane di-heme cytochromes, Chain C"/>
    <property type="match status" value="1"/>
</dbReference>
<reference evidence="8 9" key="1">
    <citation type="submission" date="2018-03" db="EMBL/GenBank/DDBJ databases">
        <authorList>
            <person name="Keele B.F."/>
        </authorList>
    </citation>
    <scope>NUCLEOTIDE SEQUENCE [LARGE SCALE GENOMIC DNA]</scope>
    <source>
        <strain evidence="8 9">CECT 8811</strain>
    </source>
</reference>
<dbReference type="OrthoDB" id="196472at2"/>
<dbReference type="InterPro" id="IPR011577">
    <property type="entry name" value="Cyt_b561_bac/Ni-Hgenase"/>
</dbReference>
<evidence type="ECO:0000256" key="5">
    <source>
        <dbReference type="ARBA" id="ARBA00023136"/>
    </source>
</evidence>
<dbReference type="InterPro" id="IPR051542">
    <property type="entry name" value="Hydrogenase_cytochrome"/>
</dbReference>
<keyword evidence="3 6" id="KW-0812">Transmembrane</keyword>
<feature type="domain" description="Cytochrome b561 bacterial/Ni-hydrogenase" evidence="7">
    <location>
        <begin position="15"/>
        <end position="190"/>
    </location>
</feature>
<accession>A0A2R8ANF8</accession>
<dbReference type="EMBL" id="OMOI01000001">
    <property type="protein sequence ID" value="SPF77407.1"/>
    <property type="molecule type" value="Genomic_DNA"/>
</dbReference>
<dbReference type="Proteomes" id="UP000244911">
    <property type="component" value="Unassembled WGS sequence"/>
</dbReference>
<evidence type="ECO:0000256" key="3">
    <source>
        <dbReference type="ARBA" id="ARBA00022692"/>
    </source>
</evidence>
<comment type="subcellular location">
    <subcellularLocation>
        <location evidence="1">Cell membrane</location>
        <topology evidence="1">Multi-pass membrane protein</topology>
    </subcellularLocation>
</comment>
<feature type="transmembrane region" description="Helical" evidence="6">
    <location>
        <begin position="46"/>
        <end position="67"/>
    </location>
</feature>
<feature type="transmembrane region" description="Helical" evidence="6">
    <location>
        <begin position="157"/>
        <end position="178"/>
    </location>
</feature>
<evidence type="ECO:0000313" key="9">
    <source>
        <dbReference type="Proteomes" id="UP000244911"/>
    </source>
</evidence>
<dbReference type="GO" id="GO:0005886">
    <property type="term" value="C:plasma membrane"/>
    <property type="evidence" value="ECO:0007669"/>
    <property type="project" value="UniProtKB-SubCell"/>
</dbReference>
<protein>
    <submittedName>
        <fullName evidence="8">Putative Ni/Fe-hydrogenase 1 B-type cytochrome subunit</fullName>
    </submittedName>
</protein>